<gene>
    <name evidence="9" type="primary">rfbD</name>
    <name evidence="9" type="ORF">C5615_32975</name>
</gene>
<evidence type="ECO:0000256" key="2">
    <source>
        <dbReference type="ARBA" id="ARBA00010944"/>
    </source>
</evidence>
<dbReference type="InterPro" id="IPR029903">
    <property type="entry name" value="RmlD-like-bd"/>
</dbReference>
<dbReference type="GO" id="GO:0019305">
    <property type="term" value="P:dTDP-rhamnose biosynthetic process"/>
    <property type="evidence" value="ECO:0007669"/>
    <property type="project" value="UniProtKB-UniPathway"/>
</dbReference>
<accession>A0A2S8I7L0</accession>
<comment type="function">
    <text evidence="6">Catalyzes the reduction of dTDP-6-deoxy-L-lyxo-4-hexulose to yield dTDP-L-rhamnose.</text>
</comment>
<reference evidence="9 10" key="1">
    <citation type="submission" date="2018-02" db="EMBL/GenBank/DDBJ databases">
        <title>Draft genome sequencing of Burkholderia cepacia Y14-15.</title>
        <authorList>
            <person name="Zheng B.-X."/>
        </authorList>
    </citation>
    <scope>NUCLEOTIDE SEQUENCE [LARGE SCALE GENOMIC DNA]</scope>
    <source>
        <strain evidence="9 10">Y14-15</strain>
    </source>
</reference>
<name>A0A2S8I7L0_BURCE</name>
<dbReference type="PANTHER" id="PTHR10491">
    <property type="entry name" value="DTDP-4-DEHYDRORHAMNOSE REDUCTASE"/>
    <property type="match status" value="1"/>
</dbReference>
<dbReference type="EMBL" id="PUIQ01000063">
    <property type="protein sequence ID" value="PQP10777.1"/>
    <property type="molecule type" value="Genomic_DNA"/>
</dbReference>
<comment type="similarity">
    <text evidence="2 6">Belongs to the dTDP-4-dehydrorhamnose reductase family.</text>
</comment>
<dbReference type="InterPro" id="IPR005913">
    <property type="entry name" value="dTDP_dehydrorham_reduct"/>
</dbReference>
<evidence type="ECO:0000256" key="5">
    <source>
        <dbReference type="ARBA" id="ARBA00048200"/>
    </source>
</evidence>
<dbReference type="AlphaFoldDB" id="A0A2S8I7L0"/>
<comment type="cofactor">
    <cofactor evidence="6">
        <name>Mg(2+)</name>
        <dbReference type="ChEBI" id="CHEBI:18420"/>
    </cofactor>
    <text evidence="6">Binds 1 Mg(2+) ion per monomer.</text>
</comment>
<dbReference type="NCBIfam" id="TIGR01214">
    <property type="entry name" value="rmlD"/>
    <property type="match status" value="1"/>
</dbReference>
<evidence type="ECO:0000256" key="1">
    <source>
        <dbReference type="ARBA" id="ARBA00004781"/>
    </source>
</evidence>
<dbReference type="UniPathway" id="UPA00124"/>
<comment type="pathway">
    <text evidence="1 6">Carbohydrate biosynthesis; dTDP-L-rhamnose biosynthesis.</text>
</comment>
<evidence type="ECO:0000256" key="6">
    <source>
        <dbReference type="RuleBase" id="RU364082"/>
    </source>
</evidence>
<evidence type="ECO:0000313" key="9">
    <source>
        <dbReference type="EMBL" id="PQP10777.1"/>
    </source>
</evidence>
<dbReference type="EC" id="1.1.1.133" evidence="3 6"/>
<feature type="compositionally biased region" description="Basic residues" evidence="7">
    <location>
        <begin position="14"/>
        <end position="26"/>
    </location>
</feature>
<dbReference type="GO" id="GO:0005829">
    <property type="term" value="C:cytosol"/>
    <property type="evidence" value="ECO:0007669"/>
    <property type="project" value="TreeGrafter"/>
</dbReference>
<dbReference type="Gene3D" id="3.90.25.10">
    <property type="entry name" value="UDP-galactose 4-epimerase, domain 1"/>
    <property type="match status" value="1"/>
</dbReference>
<dbReference type="SUPFAM" id="SSF51735">
    <property type="entry name" value="NAD(P)-binding Rossmann-fold domains"/>
    <property type="match status" value="1"/>
</dbReference>
<comment type="caution">
    <text evidence="9">The sequence shown here is derived from an EMBL/GenBank/DDBJ whole genome shotgun (WGS) entry which is preliminary data.</text>
</comment>
<dbReference type="InterPro" id="IPR036291">
    <property type="entry name" value="NAD(P)-bd_dom_sf"/>
</dbReference>
<dbReference type="Proteomes" id="UP000238206">
    <property type="component" value="Unassembled WGS sequence"/>
</dbReference>
<protein>
    <recommendedName>
        <fullName evidence="4 6">dTDP-4-dehydrorhamnose reductase</fullName>
        <ecNumber evidence="3 6">1.1.1.133</ecNumber>
    </recommendedName>
</protein>
<keyword evidence="6" id="KW-0560">Oxidoreductase</keyword>
<sequence length="324" mass="34966">MAGRCGTVAGGKGCRGRTAQRSRGLRLRQDTRQQSTILVTGATGQVGFELLGALQGLGRVVPCDRSTLDLSDLDRVRAFVRDLKPSLIVNPAAYTAVDKAENEVELARRLNVDVPRVFAEEMVRSGGTLIHYSTDYVFDGTKAGAYVETDATNPLNAYGATKLEGEQAIAATGCAHLILRTSWVYGRRGRNFLLTMLKLGAERPELRVVADQVGAPTWARTIAAATSHIVAQGAAAIDTDWWARRSGVYHFTSTGATSWCAFAEAIFALALASHAPRVVPISSDDYPTPAKRPANSRMALEKLTAAFGLQMPDWRDALQLCLSE</sequence>
<evidence type="ECO:0000256" key="3">
    <source>
        <dbReference type="ARBA" id="ARBA00012929"/>
    </source>
</evidence>
<evidence type="ECO:0000256" key="7">
    <source>
        <dbReference type="SAM" id="MobiDB-lite"/>
    </source>
</evidence>
<keyword evidence="6" id="KW-0521">NADP</keyword>
<feature type="domain" description="RmlD-like substrate binding" evidence="8">
    <location>
        <begin position="36"/>
        <end position="323"/>
    </location>
</feature>
<comment type="catalytic activity">
    <reaction evidence="5 6">
        <text>dTDP-beta-L-rhamnose + NADP(+) = dTDP-4-dehydro-beta-L-rhamnose + NADPH + H(+)</text>
        <dbReference type="Rhea" id="RHEA:21796"/>
        <dbReference type="ChEBI" id="CHEBI:15378"/>
        <dbReference type="ChEBI" id="CHEBI:57510"/>
        <dbReference type="ChEBI" id="CHEBI:57783"/>
        <dbReference type="ChEBI" id="CHEBI:58349"/>
        <dbReference type="ChEBI" id="CHEBI:62830"/>
        <dbReference type="EC" id="1.1.1.133"/>
    </reaction>
</comment>
<feature type="region of interest" description="Disordered" evidence="7">
    <location>
        <begin position="1"/>
        <end position="26"/>
    </location>
</feature>
<evidence type="ECO:0000313" key="10">
    <source>
        <dbReference type="Proteomes" id="UP000238206"/>
    </source>
</evidence>
<proteinExistence type="inferred from homology"/>
<dbReference type="CDD" id="cd05254">
    <property type="entry name" value="dTDP_HR_like_SDR_e"/>
    <property type="match status" value="1"/>
</dbReference>
<dbReference type="Gene3D" id="3.40.50.720">
    <property type="entry name" value="NAD(P)-binding Rossmann-like Domain"/>
    <property type="match status" value="1"/>
</dbReference>
<dbReference type="PANTHER" id="PTHR10491:SF4">
    <property type="entry name" value="METHIONINE ADENOSYLTRANSFERASE 2 SUBUNIT BETA"/>
    <property type="match status" value="1"/>
</dbReference>
<dbReference type="Pfam" id="PF04321">
    <property type="entry name" value="RmlD_sub_bind"/>
    <property type="match status" value="1"/>
</dbReference>
<dbReference type="GO" id="GO:0008831">
    <property type="term" value="F:dTDP-4-dehydrorhamnose reductase activity"/>
    <property type="evidence" value="ECO:0007669"/>
    <property type="project" value="UniProtKB-EC"/>
</dbReference>
<organism evidence="9 10">
    <name type="scientific">Burkholderia cepacia</name>
    <name type="common">Pseudomonas cepacia</name>
    <dbReference type="NCBI Taxonomy" id="292"/>
    <lineage>
        <taxon>Bacteria</taxon>
        <taxon>Pseudomonadati</taxon>
        <taxon>Pseudomonadota</taxon>
        <taxon>Betaproteobacteria</taxon>
        <taxon>Burkholderiales</taxon>
        <taxon>Burkholderiaceae</taxon>
        <taxon>Burkholderia</taxon>
        <taxon>Burkholderia cepacia complex</taxon>
    </lineage>
</organism>
<evidence type="ECO:0000259" key="8">
    <source>
        <dbReference type="Pfam" id="PF04321"/>
    </source>
</evidence>
<evidence type="ECO:0000256" key="4">
    <source>
        <dbReference type="ARBA" id="ARBA00017099"/>
    </source>
</evidence>